<keyword evidence="1" id="KW-1185">Reference proteome</keyword>
<name>A0ABM1NBZ5_NICVS</name>
<gene>
    <name evidence="2" type="primary">LOC108568014</name>
</gene>
<organism evidence="1 2">
    <name type="scientific">Nicrophorus vespilloides</name>
    <name type="common">Boreal carrion beetle</name>
    <dbReference type="NCBI Taxonomy" id="110193"/>
    <lineage>
        <taxon>Eukaryota</taxon>
        <taxon>Metazoa</taxon>
        <taxon>Ecdysozoa</taxon>
        <taxon>Arthropoda</taxon>
        <taxon>Hexapoda</taxon>
        <taxon>Insecta</taxon>
        <taxon>Pterygota</taxon>
        <taxon>Neoptera</taxon>
        <taxon>Endopterygota</taxon>
        <taxon>Coleoptera</taxon>
        <taxon>Polyphaga</taxon>
        <taxon>Staphyliniformia</taxon>
        <taxon>Silphidae</taxon>
        <taxon>Nicrophorinae</taxon>
        <taxon>Nicrophorus</taxon>
    </lineage>
</organism>
<accession>A0ABM1NBZ5</accession>
<dbReference type="RefSeq" id="XP_017784345.1">
    <property type="nucleotide sequence ID" value="XM_017928856.1"/>
</dbReference>
<protein>
    <submittedName>
        <fullName evidence="2">Uncharacterized protein LOC108568014</fullName>
    </submittedName>
</protein>
<evidence type="ECO:0000313" key="2">
    <source>
        <dbReference type="RefSeq" id="XP_017784345.1"/>
    </source>
</evidence>
<dbReference type="GeneID" id="108568014"/>
<reference evidence="2" key="1">
    <citation type="submission" date="2025-08" db="UniProtKB">
        <authorList>
            <consortium name="RefSeq"/>
        </authorList>
    </citation>
    <scope>IDENTIFICATION</scope>
    <source>
        <tissue evidence="2">Whole Larva</tissue>
    </source>
</reference>
<dbReference type="Proteomes" id="UP000695000">
    <property type="component" value="Unplaced"/>
</dbReference>
<sequence>MGSLISCNNCPAAVQHTVITFSDDVVLKMTEGIEPQQLTPAEMKELEMVDHDGFERLRCIDRSHSVAYGLTVQSVNALFKSISKQMKKNRPKNLCDNDEVLRCYMRHPHCTIVCAPAVAEFIDCVEGTYMEKLAKKLEDFKTKKKTK</sequence>
<evidence type="ECO:0000313" key="1">
    <source>
        <dbReference type="Proteomes" id="UP000695000"/>
    </source>
</evidence>
<proteinExistence type="predicted"/>